<dbReference type="OrthoDB" id="10253736at2759"/>
<evidence type="ECO:0000256" key="12">
    <source>
        <dbReference type="RuleBase" id="RU000363"/>
    </source>
</evidence>
<evidence type="ECO:0000313" key="14">
    <source>
        <dbReference type="EMBL" id="CAB3398334.1"/>
    </source>
</evidence>
<evidence type="ECO:0000256" key="7">
    <source>
        <dbReference type="ARBA" id="ARBA00023098"/>
    </source>
</evidence>
<evidence type="ECO:0000256" key="3">
    <source>
        <dbReference type="ARBA" id="ARBA00022692"/>
    </source>
</evidence>
<dbReference type="GO" id="GO:0052650">
    <property type="term" value="F:all-trans-retinol dehydrogenase (NADP+) activity"/>
    <property type="evidence" value="ECO:0007669"/>
    <property type="project" value="UniProtKB-ARBA"/>
</dbReference>
<comment type="caution">
    <text evidence="14">The sequence shown here is derived from an EMBL/GenBank/DDBJ whole genome shotgun (WGS) entry which is preliminary data.</text>
</comment>
<accession>A0A8S1E3Y8</accession>
<protein>
    <recommendedName>
        <fullName evidence="10">Short-chain dehydrogenase/reductase 3</fullName>
    </recommendedName>
    <alternativeName>
        <fullName evidence="11">Retinal short-chain dehydrogenase/reductase 1</fullName>
    </alternativeName>
</protein>
<comment type="similarity">
    <text evidence="2 12">Belongs to the short-chain dehydrogenases/reductases (SDR) family.</text>
</comment>
<evidence type="ECO:0000256" key="5">
    <source>
        <dbReference type="ARBA" id="ARBA00022989"/>
    </source>
</evidence>
<dbReference type="CDD" id="cd05339">
    <property type="entry name" value="17beta-HSDXI-like_SDR_c"/>
    <property type="match status" value="1"/>
</dbReference>
<evidence type="ECO:0000256" key="9">
    <source>
        <dbReference type="ARBA" id="ARBA00059620"/>
    </source>
</evidence>
<keyword evidence="4" id="KW-0521">NADP</keyword>
<dbReference type="PANTHER" id="PTHR24322:SF742">
    <property type="entry name" value="PROTEIN DHS-3"/>
    <property type="match status" value="1"/>
</dbReference>
<dbReference type="GO" id="GO:0005811">
    <property type="term" value="C:lipid droplet"/>
    <property type="evidence" value="ECO:0007669"/>
    <property type="project" value="TreeGrafter"/>
</dbReference>
<evidence type="ECO:0000256" key="13">
    <source>
        <dbReference type="SAM" id="Phobius"/>
    </source>
</evidence>
<comment type="subcellular location">
    <subcellularLocation>
        <location evidence="1">Membrane</location>
        <topology evidence="1">Multi-pass membrane protein</topology>
    </subcellularLocation>
</comment>
<keyword evidence="3 13" id="KW-0812">Transmembrane</keyword>
<evidence type="ECO:0000256" key="4">
    <source>
        <dbReference type="ARBA" id="ARBA00022857"/>
    </source>
</evidence>
<dbReference type="Proteomes" id="UP000494206">
    <property type="component" value="Unassembled WGS sequence"/>
</dbReference>
<evidence type="ECO:0000256" key="1">
    <source>
        <dbReference type="ARBA" id="ARBA00004141"/>
    </source>
</evidence>
<keyword evidence="15" id="KW-1185">Reference proteome</keyword>
<proteinExistence type="inferred from homology"/>
<evidence type="ECO:0000313" key="15">
    <source>
        <dbReference type="Proteomes" id="UP000494206"/>
    </source>
</evidence>
<feature type="transmembrane region" description="Helical" evidence="13">
    <location>
        <begin position="14"/>
        <end position="31"/>
    </location>
</feature>
<dbReference type="InterPro" id="IPR036291">
    <property type="entry name" value="NAD(P)-bd_dom_sf"/>
</dbReference>
<dbReference type="PANTHER" id="PTHR24322">
    <property type="entry name" value="PKSB"/>
    <property type="match status" value="1"/>
</dbReference>
<keyword evidence="5 13" id="KW-1133">Transmembrane helix</keyword>
<evidence type="ECO:0000256" key="11">
    <source>
        <dbReference type="ARBA" id="ARBA00082544"/>
    </source>
</evidence>
<keyword evidence="6" id="KW-0560">Oxidoreductase</keyword>
<dbReference type="InterPro" id="IPR002347">
    <property type="entry name" value="SDR_fam"/>
</dbReference>
<dbReference type="Gene3D" id="3.40.50.720">
    <property type="entry name" value="NAD(P)-binding Rossmann-like Domain"/>
    <property type="match status" value="1"/>
</dbReference>
<name>A0A8S1E3Y8_9PELO</name>
<dbReference type="SUPFAM" id="SSF51735">
    <property type="entry name" value="NAD(P)-binding Rossmann-fold domains"/>
    <property type="match status" value="1"/>
</dbReference>
<comment type="function">
    <text evidence="9">Catalyzes the reduction of all-trans-retinal to all-trans-retinol in the presence of NADPH.</text>
</comment>
<dbReference type="PRINTS" id="PR00080">
    <property type="entry name" value="SDRFAMILY"/>
</dbReference>
<dbReference type="PRINTS" id="PR00081">
    <property type="entry name" value="GDHRDH"/>
</dbReference>
<keyword evidence="8 13" id="KW-0472">Membrane</keyword>
<dbReference type="AlphaFoldDB" id="A0A8S1E3Y8"/>
<dbReference type="Pfam" id="PF00106">
    <property type="entry name" value="adh_short"/>
    <property type="match status" value="1"/>
</dbReference>
<dbReference type="FunFam" id="3.40.50.720:FF:000131">
    <property type="entry name" value="Short-chain dehydrogenase/reductase 3"/>
    <property type="match status" value="1"/>
</dbReference>
<reference evidence="14 15" key="1">
    <citation type="submission" date="2020-04" db="EMBL/GenBank/DDBJ databases">
        <authorList>
            <person name="Laetsch R D."/>
            <person name="Stevens L."/>
            <person name="Kumar S."/>
            <person name="Blaxter L. M."/>
        </authorList>
    </citation>
    <scope>NUCLEOTIDE SEQUENCE [LARGE SCALE GENOMIC DNA]</scope>
</reference>
<dbReference type="GO" id="GO:0016020">
    <property type="term" value="C:membrane"/>
    <property type="evidence" value="ECO:0007669"/>
    <property type="project" value="UniProtKB-SubCell"/>
</dbReference>
<dbReference type="EMBL" id="CADEPM010000001">
    <property type="protein sequence ID" value="CAB3398334.1"/>
    <property type="molecule type" value="Genomic_DNA"/>
</dbReference>
<gene>
    <name evidence="14" type="ORF">CBOVIS_LOCUS1617</name>
</gene>
<evidence type="ECO:0000256" key="8">
    <source>
        <dbReference type="ARBA" id="ARBA00023136"/>
    </source>
</evidence>
<organism evidence="14 15">
    <name type="scientific">Caenorhabditis bovis</name>
    <dbReference type="NCBI Taxonomy" id="2654633"/>
    <lineage>
        <taxon>Eukaryota</taxon>
        <taxon>Metazoa</taxon>
        <taxon>Ecdysozoa</taxon>
        <taxon>Nematoda</taxon>
        <taxon>Chromadorea</taxon>
        <taxon>Rhabditida</taxon>
        <taxon>Rhabditina</taxon>
        <taxon>Rhabditomorpha</taxon>
        <taxon>Rhabditoidea</taxon>
        <taxon>Rhabditidae</taxon>
        <taxon>Peloderinae</taxon>
        <taxon>Caenorhabditis</taxon>
    </lineage>
</organism>
<evidence type="ECO:0000256" key="6">
    <source>
        <dbReference type="ARBA" id="ARBA00023002"/>
    </source>
</evidence>
<sequence length="307" mass="33580">MCQLFRGIVIALKFFYFVVESIVLFLTPAFLMKKKNIKGQNVLITGTGSGVGRELAKEFAKYGCNVIMWDVNTAGNEETLRQLRDMGFSAKGYTVDISIPQRIYKAADLVKQECGKVDIVINNAGIANGKGLFDCTDEMIERSFAINAKSHFHIAKCFLPGMLETNNGHIVTVASIAGKVASAGLIDYTASKHGVVGFHDSLTAEIVQTGKTGVMTTLVCPYYINTNMFDGNGVKTKIPSILAVLEQDYVARKILESVLINREYIAMPRIIHFLIAGGGLLPRKAAALLADSIELVQSTDRFNRSQN</sequence>
<evidence type="ECO:0000256" key="10">
    <source>
        <dbReference type="ARBA" id="ARBA00068717"/>
    </source>
</evidence>
<evidence type="ECO:0000256" key="2">
    <source>
        <dbReference type="ARBA" id="ARBA00006484"/>
    </source>
</evidence>
<keyword evidence="7" id="KW-0443">Lipid metabolism</keyword>